<dbReference type="Pfam" id="PF13409">
    <property type="entry name" value="GST_N_2"/>
    <property type="match status" value="1"/>
</dbReference>
<gene>
    <name evidence="2" type="ORF">HBA54_08385</name>
</gene>
<dbReference type="SUPFAM" id="SSF52833">
    <property type="entry name" value="Thioredoxin-like"/>
    <property type="match status" value="1"/>
</dbReference>
<evidence type="ECO:0000313" key="2">
    <source>
        <dbReference type="EMBL" id="NIA68607.1"/>
    </source>
</evidence>
<dbReference type="AlphaFoldDB" id="A0A967C8D6"/>
<dbReference type="CDD" id="cd03049">
    <property type="entry name" value="GST_N_3"/>
    <property type="match status" value="1"/>
</dbReference>
<dbReference type="EMBL" id="JAAQPH010000005">
    <property type="protein sequence ID" value="NIA68607.1"/>
    <property type="molecule type" value="Genomic_DNA"/>
</dbReference>
<dbReference type="InterPro" id="IPR050983">
    <property type="entry name" value="GST_Omega/HSP26"/>
</dbReference>
<sequence>MQLFYSPTSPYARKCRVVARERGLMAALEEVVCNPMEDPPELQSKNPLGKVPALVLDDGTAVFDSPVIAEYLDGLGGAETLIPAAGPERFKVLVAAALGQGMTDAAFNVTMEGRRPDGESSPAAVERWRAAILRGLDHMTAHIQGQPGDLTMGHIACGCALGYLDLRHGDLNWRGGRDGLAAWFAAFDARPSMRETDPN</sequence>
<organism evidence="2 3">
    <name type="scientific">Pelagibius litoralis</name>
    <dbReference type="NCBI Taxonomy" id="374515"/>
    <lineage>
        <taxon>Bacteria</taxon>
        <taxon>Pseudomonadati</taxon>
        <taxon>Pseudomonadota</taxon>
        <taxon>Alphaproteobacteria</taxon>
        <taxon>Rhodospirillales</taxon>
        <taxon>Rhodovibrionaceae</taxon>
        <taxon>Pelagibius</taxon>
    </lineage>
</organism>
<dbReference type="Gene3D" id="1.20.1050.10">
    <property type="match status" value="1"/>
</dbReference>
<feature type="domain" description="GST N-terminal" evidence="1">
    <location>
        <begin position="1"/>
        <end position="80"/>
    </location>
</feature>
<dbReference type="InterPro" id="IPR036282">
    <property type="entry name" value="Glutathione-S-Trfase_C_sf"/>
</dbReference>
<protein>
    <submittedName>
        <fullName evidence="2">Glutathione S-transferase</fullName>
    </submittedName>
</protein>
<dbReference type="GO" id="GO:0005737">
    <property type="term" value="C:cytoplasm"/>
    <property type="evidence" value="ECO:0007669"/>
    <property type="project" value="TreeGrafter"/>
</dbReference>
<dbReference type="InterPro" id="IPR004045">
    <property type="entry name" value="Glutathione_S-Trfase_N"/>
</dbReference>
<dbReference type="CDD" id="cd03205">
    <property type="entry name" value="GST_C_6"/>
    <property type="match status" value="1"/>
</dbReference>
<keyword evidence="3" id="KW-1185">Reference proteome</keyword>
<evidence type="ECO:0000259" key="1">
    <source>
        <dbReference type="PROSITE" id="PS50404"/>
    </source>
</evidence>
<proteinExistence type="predicted"/>
<dbReference type="RefSeq" id="WP_167223371.1">
    <property type="nucleotide sequence ID" value="NZ_JAAQPH010000005.1"/>
</dbReference>
<dbReference type="PROSITE" id="PS50404">
    <property type="entry name" value="GST_NTER"/>
    <property type="match status" value="1"/>
</dbReference>
<dbReference type="Proteomes" id="UP000761264">
    <property type="component" value="Unassembled WGS sequence"/>
</dbReference>
<name>A0A967C8D6_9PROT</name>
<dbReference type="PANTHER" id="PTHR43968">
    <property type="match status" value="1"/>
</dbReference>
<dbReference type="Pfam" id="PF13410">
    <property type="entry name" value="GST_C_2"/>
    <property type="match status" value="1"/>
</dbReference>
<evidence type="ECO:0000313" key="3">
    <source>
        <dbReference type="Proteomes" id="UP000761264"/>
    </source>
</evidence>
<comment type="caution">
    <text evidence="2">The sequence shown here is derived from an EMBL/GenBank/DDBJ whole genome shotgun (WGS) entry which is preliminary data.</text>
</comment>
<dbReference type="SUPFAM" id="SSF47616">
    <property type="entry name" value="GST C-terminal domain-like"/>
    <property type="match status" value="1"/>
</dbReference>
<reference evidence="2" key="1">
    <citation type="submission" date="2020-03" db="EMBL/GenBank/DDBJ databases">
        <title>Genome of Pelagibius litoralis DSM 21314T.</title>
        <authorList>
            <person name="Wang G."/>
        </authorList>
    </citation>
    <scope>NUCLEOTIDE SEQUENCE</scope>
    <source>
        <strain evidence="2">DSM 21314</strain>
    </source>
</reference>
<accession>A0A967C8D6</accession>
<dbReference type="PANTHER" id="PTHR43968:SF6">
    <property type="entry name" value="GLUTATHIONE S-TRANSFERASE OMEGA"/>
    <property type="match status" value="1"/>
</dbReference>
<dbReference type="Gene3D" id="3.40.30.10">
    <property type="entry name" value="Glutaredoxin"/>
    <property type="match status" value="1"/>
</dbReference>
<dbReference type="InterPro" id="IPR036249">
    <property type="entry name" value="Thioredoxin-like_sf"/>
</dbReference>